<dbReference type="RefSeq" id="WP_139464616.1">
    <property type="nucleotide sequence ID" value="NZ_VDHJ01000002.1"/>
</dbReference>
<dbReference type="Pfam" id="PF13476">
    <property type="entry name" value="AAA_23"/>
    <property type="match status" value="1"/>
</dbReference>
<dbReference type="GO" id="GO:0016887">
    <property type="term" value="F:ATP hydrolysis activity"/>
    <property type="evidence" value="ECO:0007669"/>
    <property type="project" value="InterPro"/>
</dbReference>
<evidence type="ECO:0000256" key="2">
    <source>
        <dbReference type="SAM" id="MobiDB-lite"/>
    </source>
</evidence>
<evidence type="ECO:0000313" key="4">
    <source>
        <dbReference type="EMBL" id="TNL99700.1"/>
    </source>
</evidence>
<dbReference type="Gene3D" id="3.40.50.300">
    <property type="entry name" value="P-loop containing nucleotide triphosphate hydrolases"/>
    <property type="match status" value="2"/>
</dbReference>
<feature type="coiled-coil region" evidence="1">
    <location>
        <begin position="635"/>
        <end position="690"/>
    </location>
</feature>
<dbReference type="InterPro" id="IPR027417">
    <property type="entry name" value="P-loop_NTPase"/>
</dbReference>
<sequence length="885" mass="98690">MRLHSLTLKNVRAVDSLTIDELPGTGVVVIHGENEQGKSTILDALHAVLNYTYRSNAEKNTKPLNPTHKSEGPEVTARLTVGETEFTIHKRWARRKGAELTVHSPRPGNYVDDDAERVLEEILENNVDQDLLSALFLRQDQLEEGAAAVGIPALDRALAENQGDEAVDVGEDDPLYHAAFREFRRFYTEKTGQLNTQATKVLQDRDKAVEEAEDLQRQRAQLDRQVEEVVRTEEALAQEIAELPEAQQEASAAHEALAIAIKAVERREQAARNLEQKQAIVDATAASIAQRHQQAEQLEERKAELLSLEKSLAEAAEAKEREEGRRKELAQKCAEARRQFEECKETSRMSRALREAVDDRVRWDELGALLERVDALETALAEAQAAIPDRPLTDEDVRKVDQAAQDAEVAQRVRDAATSHLTLSSVTPVSIMIDGQPQEVHQEPVRVDVVDGVEVVIGEVTARMHGGAGTSADAHRKAEQTQAALAELLSALGLETVGQARQRHAEHQGLQREVDRTRSELASTLNGRESSTLRREHELLGKRWDELEPQLASQAQETSPEEARAQVRTAEAAESESAAALERAEAELKPWEERQAERTYVEARVTFDASEQRVLEDTSALQALLDKESDEAIEARRVEEETARDQAQADLAEAQEAERVADPEQKKAACEATQARVESIKHRIHELEMDQAKLKTAIEIAGDIAERHEKAAARAQNLDRQWRSVERRAQAAKRLYEVLRKHRDAARARYTEPYVQELERLSAAVFGANVRFGLNDKLQIVDRTVDDITVPVGKLSGGAKEQLALLSRFAIASLVAKHAEDHTVGVPVFIDDALGSTDPRRLTVMNQLLNKMGSTAQIFVLTCYPKRFDWLQSKTQIAITEAKNR</sequence>
<feature type="compositionally biased region" description="Basic and acidic residues" evidence="2">
    <location>
        <begin position="503"/>
        <end position="519"/>
    </location>
</feature>
<evidence type="ECO:0000259" key="3">
    <source>
        <dbReference type="Pfam" id="PF13476"/>
    </source>
</evidence>
<feature type="compositionally biased region" description="Polar residues" evidence="2">
    <location>
        <begin position="520"/>
        <end position="530"/>
    </location>
</feature>
<protein>
    <recommendedName>
        <fullName evidence="3">Rad50/SbcC-type AAA domain-containing protein</fullName>
    </recommendedName>
</protein>
<dbReference type="InterPro" id="IPR038729">
    <property type="entry name" value="Rad50/SbcC_AAA"/>
</dbReference>
<name>A0A5C4U5D8_9CORY</name>
<dbReference type="SUPFAM" id="SSF52540">
    <property type="entry name" value="P-loop containing nucleoside triphosphate hydrolases"/>
    <property type="match status" value="1"/>
</dbReference>
<organism evidence="4 5">
    <name type="scientific">Corynebacterium tapiri</name>
    <dbReference type="NCBI Taxonomy" id="1448266"/>
    <lineage>
        <taxon>Bacteria</taxon>
        <taxon>Bacillati</taxon>
        <taxon>Actinomycetota</taxon>
        <taxon>Actinomycetes</taxon>
        <taxon>Mycobacteriales</taxon>
        <taxon>Corynebacteriaceae</taxon>
        <taxon>Corynebacterium</taxon>
    </lineage>
</organism>
<dbReference type="OrthoDB" id="3177877at2"/>
<dbReference type="GO" id="GO:0006302">
    <property type="term" value="P:double-strand break repair"/>
    <property type="evidence" value="ECO:0007669"/>
    <property type="project" value="InterPro"/>
</dbReference>
<keyword evidence="1" id="KW-0175">Coiled coil</keyword>
<dbReference type="AlphaFoldDB" id="A0A5C4U5D8"/>
<dbReference type="PANTHER" id="PTHR41259">
    <property type="entry name" value="DOUBLE-STRAND BREAK REPAIR RAD50 ATPASE, PUTATIVE-RELATED"/>
    <property type="match status" value="1"/>
</dbReference>
<feature type="coiled-coil region" evidence="1">
    <location>
        <begin position="198"/>
        <end position="386"/>
    </location>
</feature>
<feature type="domain" description="Rad50/SbcC-type AAA" evidence="3">
    <location>
        <begin position="5"/>
        <end position="312"/>
    </location>
</feature>
<keyword evidence="5" id="KW-1185">Reference proteome</keyword>
<evidence type="ECO:0000256" key="1">
    <source>
        <dbReference type="SAM" id="Coils"/>
    </source>
</evidence>
<dbReference type="Proteomes" id="UP000312032">
    <property type="component" value="Unassembled WGS sequence"/>
</dbReference>
<comment type="caution">
    <text evidence="4">The sequence shown here is derived from an EMBL/GenBank/DDBJ whole genome shotgun (WGS) entry which is preliminary data.</text>
</comment>
<dbReference type="PANTHER" id="PTHR41259:SF1">
    <property type="entry name" value="DOUBLE-STRAND BREAK REPAIR RAD50 ATPASE, PUTATIVE-RELATED"/>
    <property type="match status" value="1"/>
</dbReference>
<evidence type="ECO:0000313" key="5">
    <source>
        <dbReference type="Proteomes" id="UP000312032"/>
    </source>
</evidence>
<reference evidence="4 5" key="1">
    <citation type="submission" date="2019-06" db="EMBL/GenBank/DDBJ databases">
        <authorList>
            <person name="Li J."/>
        </authorList>
    </citation>
    <scope>NUCLEOTIDE SEQUENCE [LARGE SCALE GENOMIC DNA]</scope>
    <source>
        <strain evidence="4 5">LMG 28165</strain>
    </source>
</reference>
<dbReference type="EMBL" id="VDHJ01000002">
    <property type="protein sequence ID" value="TNL99700.1"/>
    <property type="molecule type" value="Genomic_DNA"/>
</dbReference>
<feature type="region of interest" description="Disordered" evidence="2">
    <location>
        <begin position="500"/>
        <end position="532"/>
    </location>
</feature>
<gene>
    <name evidence="4" type="ORF">FHE74_01260</name>
</gene>
<proteinExistence type="predicted"/>
<accession>A0A5C4U5D8</accession>